<evidence type="ECO:0000256" key="2">
    <source>
        <dbReference type="ARBA" id="ARBA00010617"/>
    </source>
</evidence>
<dbReference type="GO" id="GO:0036199">
    <property type="term" value="F:cholest-4-en-3-one 26-monooxygenase activity"/>
    <property type="evidence" value="ECO:0007669"/>
    <property type="project" value="TreeGrafter"/>
</dbReference>
<dbReference type="SUPFAM" id="SSF48264">
    <property type="entry name" value="Cytochrome P450"/>
    <property type="match status" value="1"/>
</dbReference>
<keyword evidence="5 8" id="KW-0560">Oxidoreductase</keyword>
<comment type="cofactor">
    <cofactor evidence="1">
        <name>heme</name>
        <dbReference type="ChEBI" id="CHEBI:30413"/>
    </cofactor>
</comment>
<comment type="similarity">
    <text evidence="2">Belongs to the cytochrome P450 family.</text>
</comment>
<dbReference type="AlphaFoldDB" id="A0A4V6ICF4"/>
<sequence>MRCYRCRDPFADGGRGPGEDGVDERGVPADLPIERGARAGYLHDQFARALARPDGTGIGLLDVLASACRRGELEPDVAVLILVQLVGAGGESTAGLIANAARILAEHPGIQDRLRADTAAIPAFLEEVARVESPFRGHHRHITREATLGEVALPAGGHLLLMWGAANRDPGTFTDPDIVDVDRSGRTILAFGKGALFCIGAAMARVEALAAITTLLEHTTGFGLVDDAPPRWVLSLMVRRLASLPLWVRLQ</sequence>
<dbReference type="Gene3D" id="1.10.630.10">
    <property type="entry name" value="Cytochrome P450"/>
    <property type="match status" value="1"/>
</dbReference>
<keyword evidence="6" id="KW-0408">Iron</keyword>
<dbReference type="GO" id="GO:0005506">
    <property type="term" value="F:iron ion binding"/>
    <property type="evidence" value="ECO:0007669"/>
    <property type="project" value="InterPro"/>
</dbReference>
<protein>
    <submittedName>
        <fullName evidence="8">Cytochrome P450 144</fullName>
        <ecNumber evidence="8">1.14.-.-</ecNumber>
    </submittedName>
</protein>
<dbReference type="EC" id="1.14.-.-" evidence="8"/>
<evidence type="ECO:0000256" key="7">
    <source>
        <dbReference type="ARBA" id="ARBA00023033"/>
    </source>
</evidence>
<evidence type="ECO:0000256" key="1">
    <source>
        <dbReference type="ARBA" id="ARBA00001971"/>
    </source>
</evidence>
<keyword evidence="4" id="KW-0479">Metal-binding</keyword>
<dbReference type="Pfam" id="PF00067">
    <property type="entry name" value="p450"/>
    <property type="match status" value="1"/>
</dbReference>
<dbReference type="InterPro" id="IPR001128">
    <property type="entry name" value="Cyt_P450"/>
</dbReference>
<evidence type="ECO:0000256" key="5">
    <source>
        <dbReference type="ARBA" id="ARBA00023002"/>
    </source>
</evidence>
<gene>
    <name evidence="8" type="ORF">NCTC10797_03146</name>
</gene>
<evidence type="ECO:0000256" key="3">
    <source>
        <dbReference type="ARBA" id="ARBA00022617"/>
    </source>
</evidence>
<reference evidence="8 9" key="1">
    <citation type="submission" date="2019-02" db="EMBL/GenBank/DDBJ databases">
        <authorList>
            <consortium name="Pathogen Informatics"/>
        </authorList>
    </citation>
    <scope>NUCLEOTIDE SEQUENCE [LARGE SCALE GENOMIC DNA]</scope>
    <source>
        <strain evidence="8 9">3012STDY6756504</strain>
    </source>
</reference>
<name>A0A4V6ICF4_9NOCA</name>
<evidence type="ECO:0000256" key="6">
    <source>
        <dbReference type="ARBA" id="ARBA00023004"/>
    </source>
</evidence>
<keyword evidence="3" id="KW-0349">Heme</keyword>
<accession>A0A4V6ICF4</accession>
<keyword evidence="7" id="KW-0503">Monooxygenase</keyword>
<dbReference type="GO" id="GO:0020037">
    <property type="term" value="F:heme binding"/>
    <property type="evidence" value="ECO:0007669"/>
    <property type="project" value="InterPro"/>
</dbReference>
<dbReference type="InterPro" id="IPR002397">
    <property type="entry name" value="Cyt_P450_B"/>
</dbReference>
<dbReference type="GO" id="GO:0006707">
    <property type="term" value="P:cholesterol catabolic process"/>
    <property type="evidence" value="ECO:0007669"/>
    <property type="project" value="TreeGrafter"/>
</dbReference>
<evidence type="ECO:0000313" key="9">
    <source>
        <dbReference type="Proteomes" id="UP000290439"/>
    </source>
</evidence>
<evidence type="ECO:0000256" key="4">
    <source>
        <dbReference type="ARBA" id="ARBA00022723"/>
    </source>
</evidence>
<evidence type="ECO:0000313" key="8">
    <source>
        <dbReference type="EMBL" id="VFA99363.1"/>
    </source>
</evidence>
<dbReference type="PANTHER" id="PTHR46696">
    <property type="entry name" value="P450, PUTATIVE (EUROFUNG)-RELATED"/>
    <property type="match status" value="1"/>
</dbReference>
<dbReference type="PANTHER" id="PTHR46696:SF4">
    <property type="entry name" value="BIOTIN BIOSYNTHESIS CYTOCHROME P450"/>
    <property type="match status" value="1"/>
</dbReference>
<dbReference type="GO" id="GO:0008395">
    <property type="term" value="F:steroid hydroxylase activity"/>
    <property type="evidence" value="ECO:0007669"/>
    <property type="project" value="TreeGrafter"/>
</dbReference>
<dbReference type="Proteomes" id="UP000290439">
    <property type="component" value="Chromosome"/>
</dbReference>
<dbReference type="InterPro" id="IPR036396">
    <property type="entry name" value="Cyt_P450_sf"/>
</dbReference>
<proteinExistence type="inferred from homology"/>
<dbReference type="PRINTS" id="PR00359">
    <property type="entry name" value="BP450"/>
</dbReference>
<dbReference type="EMBL" id="LR215973">
    <property type="protein sequence ID" value="VFA99363.1"/>
    <property type="molecule type" value="Genomic_DNA"/>
</dbReference>
<organism evidence="8 9">
    <name type="scientific">Nocardia cyriacigeorgica</name>
    <dbReference type="NCBI Taxonomy" id="135487"/>
    <lineage>
        <taxon>Bacteria</taxon>
        <taxon>Bacillati</taxon>
        <taxon>Actinomycetota</taxon>
        <taxon>Actinomycetes</taxon>
        <taxon>Mycobacteriales</taxon>
        <taxon>Nocardiaceae</taxon>
        <taxon>Nocardia</taxon>
    </lineage>
</organism>